<dbReference type="Gene3D" id="3.90.550.10">
    <property type="entry name" value="Spore Coat Polysaccharide Biosynthesis Protein SpsA, Chain A"/>
    <property type="match status" value="1"/>
</dbReference>
<reference evidence="2" key="1">
    <citation type="journal article" date="2022" name="Cell">
        <title>Design, construction, and in vivo augmentation of a complex gut microbiome.</title>
        <authorList>
            <person name="Cheng A.G."/>
            <person name="Ho P.Y."/>
            <person name="Aranda-Diaz A."/>
            <person name="Jain S."/>
            <person name="Yu F.B."/>
            <person name="Meng X."/>
            <person name="Wang M."/>
            <person name="Iakiviak M."/>
            <person name="Nagashima K."/>
            <person name="Zhao A."/>
            <person name="Murugkar P."/>
            <person name="Patil A."/>
            <person name="Atabakhsh K."/>
            <person name="Weakley A."/>
            <person name="Yan J."/>
            <person name="Brumbaugh A.R."/>
            <person name="Higginbottom S."/>
            <person name="Dimas A."/>
            <person name="Shiver A.L."/>
            <person name="Deutschbauer A."/>
            <person name="Neff N."/>
            <person name="Sonnenburg J.L."/>
            <person name="Huang K.C."/>
            <person name="Fischbach M.A."/>
        </authorList>
    </citation>
    <scope>NUCLEOTIDE SEQUENCE</scope>
    <source>
        <strain evidence="2">AP11</strain>
    </source>
</reference>
<dbReference type="Proteomes" id="UP001059295">
    <property type="component" value="Chromosome"/>
</dbReference>
<dbReference type="PANTHER" id="PTHR22572">
    <property type="entry name" value="SUGAR-1-PHOSPHATE GUANYL TRANSFERASE"/>
    <property type="match status" value="1"/>
</dbReference>
<dbReference type="Pfam" id="PF00483">
    <property type="entry name" value="NTP_transferase"/>
    <property type="match status" value="1"/>
</dbReference>
<dbReference type="InterPro" id="IPR029044">
    <property type="entry name" value="Nucleotide-diphossugar_trans"/>
</dbReference>
<dbReference type="InterPro" id="IPR050486">
    <property type="entry name" value="Mannose-1P_guanyltransferase"/>
</dbReference>
<organism evidence="2 3">
    <name type="scientific">Alistipes ihumii AP11</name>
    <dbReference type="NCBI Taxonomy" id="1211813"/>
    <lineage>
        <taxon>Bacteria</taxon>
        <taxon>Pseudomonadati</taxon>
        <taxon>Bacteroidota</taxon>
        <taxon>Bacteroidia</taxon>
        <taxon>Bacteroidales</taxon>
        <taxon>Rikenellaceae</taxon>
        <taxon>Alistipes</taxon>
    </lineage>
</organism>
<accession>A0ABY5V138</accession>
<sequence length="246" mass="27361">MNDTHANARPATVADTTCIVLAGGLGTRLRDTIGPVPKCMAPVCGRPFLDYLLRRLHRNGFRKIVLSLGYLHEQVETWVEREKPDFDFDFSVERQPLGTGGAIALAMTRVRTPQALILNGDTFFDMNTDAFLASHASAGTPMSIALKPMRDFDRYGNVRLDADGRVEAFEEKRHCAEGTISAGCYLLRRDSGVLDGLPERFSFETDVLQPLAGRGLVHGYTDNGYFIDIGVPEDYERANRELCKLF</sequence>
<dbReference type="CDD" id="cd06915">
    <property type="entry name" value="NTP_transferase_WcbM_like"/>
    <property type="match status" value="1"/>
</dbReference>
<proteinExistence type="predicted"/>
<dbReference type="GeneID" id="82890836"/>
<keyword evidence="3" id="KW-1185">Reference proteome</keyword>
<dbReference type="EMBL" id="CP102294">
    <property type="protein sequence ID" value="UWN57921.1"/>
    <property type="molecule type" value="Genomic_DNA"/>
</dbReference>
<dbReference type="RefSeq" id="WP_019244631.1">
    <property type="nucleotide sequence ID" value="NZ_CAPH01000001.1"/>
</dbReference>
<gene>
    <name evidence="2" type="ORF">NQ491_03840</name>
</gene>
<evidence type="ECO:0000259" key="1">
    <source>
        <dbReference type="Pfam" id="PF00483"/>
    </source>
</evidence>
<dbReference type="InterPro" id="IPR005835">
    <property type="entry name" value="NTP_transferase_dom"/>
</dbReference>
<evidence type="ECO:0000313" key="3">
    <source>
        <dbReference type="Proteomes" id="UP001059295"/>
    </source>
</evidence>
<protein>
    <submittedName>
        <fullName evidence="2">Nucleotidyltransferase family protein</fullName>
    </submittedName>
</protein>
<evidence type="ECO:0000313" key="2">
    <source>
        <dbReference type="EMBL" id="UWN57921.1"/>
    </source>
</evidence>
<name>A0ABY5V138_9BACT</name>
<dbReference type="SUPFAM" id="SSF53448">
    <property type="entry name" value="Nucleotide-diphospho-sugar transferases"/>
    <property type="match status" value="1"/>
</dbReference>
<feature type="domain" description="Nucleotidyl transferase" evidence="1">
    <location>
        <begin position="19"/>
        <end position="243"/>
    </location>
</feature>